<feature type="domain" description="Tyrosinase copper-binding" evidence="9">
    <location>
        <begin position="386"/>
        <end position="397"/>
    </location>
</feature>
<dbReference type="PROSITE" id="PS00498">
    <property type="entry name" value="TYROSINASE_2"/>
    <property type="match status" value="1"/>
</dbReference>
<dbReference type="PANTHER" id="PTHR11474">
    <property type="entry name" value="TYROSINASE FAMILY MEMBER"/>
    <property type="match status" value="1"/>
</dbReference>
<keyword evidence="5" id="KW-0560">Oxidoreductase</keyword>
<gene>
    <name evidence="10" type="ORF">M8C21_024892</name>
</gene>
<evidence type="ECO:0000313" key="11">
    <source>
        <dbReference type="Proteomes" id="UP001206925"/>
    </source>
</evidence>
<keyword evidence="11" id="KW-1185">Reference proteome</keyword>
<evidence type="ECO:0000313" key="10">
    <source>
        <dbReference type="EMBL" id="KAI7744338.1"/>
    </source>
</evidence>
<keyword evidence="6" id="KW-0186">Copper</keyword>
<comment type="cofactor">
    <cofactor evidence="1">
        <name>Cu(2+)</name>
        <dbReference type="ChEBI" id="CHEBI:29036"/>
    </cofactor>
</comment>
<keyword evidence="7" id="KW-1015">Disulfide bond</keyword>
<dbReference type="PRINTS" id="PR00092">
    <property type="entry name" value="TYROSINASE"/>
</dbReference>
<keyword evidence="3" id="KW-0479">Metal-binding</keyword>
<dbReference type="AlphaFoldDB" id="A0AAD5CM03"/>
<dbReference type="GO" id="GO:0046872">
    <property type="term" value="F:metal ion binding"/>
    <property type="evidence" value="ECO:0007669"/>
    <property type="project" value="UniProtKB-KW"/>
</dbReference>
<evidence type="ECO:0000256" key="2">
    <source>
        <dbReference type="ARBA" id="ARBA00009928"/>
    </source>
</evidence>
<name>A0AAD5CM03_AMBAR</name>
<feature type="compositionally biased region" description="Basic and acidic residues" evidence="8">
    <location>
        <begin position="468"/>
        <end position="482"/>
    </location>
</feature>
<evidence type="ECO:0000256" key="5">
    <source>
        <dbReference type="ARBA" id="ARBA00023002"/>
    </source>
</evidence>
<dbReference type="Pfam" id="PF12142">
    <property type="entry name" value="PPO1_DWL"/>
    <property type="match status" value="1"/>
</dbReference>
<evidence type="ECO:0000256" key="7">
    <source>
        <dbReference type="ARBA" id="ARBA00023157"/>
    </source>
</evidence>
<sequence length="614" mass="70068">MSSSVLPLNSTYINVPNFTHTTQPISQRAFKTRTNQTKGFRVVACNATPNDNKRLILPEPQKLVLPNVDRRNLLMGLSGLYTAANLSSLPEAVADPIRTPDDFRSECKGEVTSGLKNKDGKYARSRACCPPNLEGGIPADYKLPTESTVRLRWPAHKGTPEQVQKYRLAIQAMRSLPDDDPRSFINQAKIHCAYCHGAYHQPDKTKDIQIHNSWLFYPFHRWYLYFYERILGCLIMDPTFALPYWNWDDPDGMQIPEMFIPETIYCNPNPLQVEVHREASHLPSEKEPKIVDLTWSPVNRAEQGLPYEKQKACNLETVYRDMVRNGHDTPSFFGGKYVVGSDEISIRDKSVGSVESGSHTAVHLWVGDSKQPNNEDMGRFYSAGYDPLFYCHHANVDRMWKLWKDLDLPKHVDPTDPDWLNASYVFYDEKKNPVRVYNRDSVSLKPLGYNYIEEYPIQDLPWRYSRPTQRDKSEQDDSKKDNALPMMNSPMILNRTLKVRVRRNATKNLNETLLISGIKFDSSKFVKFDVFVNDKLKNGVEPTTSDPEYAGGFAQIPHGDANKMSMSSGARFGLKELLEDTNTENEEYVTVKLVPKAGCEDLTIGNISIINPEP</sequence>
<dbReference type="Pfam" id="PF12143">
    <property type="entry name" value="PPO1_KFDV"/>
    <property type="match status" value="1"/>
</dbReference>
<dbReference type="SUPFAM" id="SSF48056">
    <property type="entry name" value="Di-copper centre-containing domain"/>
    <property type="match status" value="1"/>
</dbReference>
<feature type="region of interest" description="Disordered" evidence="8">
    <location>
        <begin position="463"/>
        <end position="485"/>
    </location>
</feature>
<dbReference type="PANTHER" id="PTHR11474:SF97">
    <property type="entry name" value="CATECHOL OXIDASE"/>
    <property type="match status" value="1"/>
</dbReference>
<comment type="caution">
    <text evidence="10">The sequence shown here is derived from an EMBL/GenBank/DDBJ whole genome shotgun (WGS) entry which is preliminary data.</text>
</comment>
<dbReference type="InterPro" id="IPR022739">
    <property type="entry name" value="Polyphenol_oxidase_cen"/>
</dbReference>
<proteinExistence type="inferred from homology"/>
<evidence type="ECO:0000256" key="1">
    <source>
        <dbReference type="ARBA" id="ARBA00001973"/>
    </source>
</evidence>
<accession>A0AAD5CM03</accession>
<dbReference type="InterPro" id="IPR008922">
    <property type="entry name" value="Di-copper_centre_dom_sf"/>
</dbReference>
<dbReference type="InterPro" id="IPR050316">
    <property type="entry name" value="Tyrosinase/Hemocyanin"/>
</dbReference>
<protein>
    <recommendedName>
        <fullName evidence="9">Tyrosinase copper-binding domain-containing protein</fullName>
    </recommendedName>
</protein>
<dbReference type="Gene3D" id="1.10.1280.10">
    <property type="entry name" value="Di-copper center containing domain from catechol oxidase"/>
    <property type="match status" value="1"/>
</dbReference>
<dbReference type="Pfam" id="PF00264">
    <property type="entry name" value="Tyrosinase"/>
    <property type="match status" value="1"/>
</dbReference>
<dbReference type="GO" id="GO:0004097">
    <property type="term" value="F:catechol oxidase activity"/>
    <property type="evidence" value="ECO:0007669"/>
    <property type="project" value="InterPro"/>
</dbReference>
<evidence type="ECO:0000256" key="8">
    <source>
        <dbReference type="SAM" id="MobiDB-lite"/>
    </source>
</evidence>
<keyword evidence="4" id="KW-0883">Thioether bond</keyword>
<dbReference type="Proteomes" id="UP001206925">
    <property type="component" value="Unassembled WGS sequence"/>
</dbReference>
<evidence type="ECO:0000256" key="4">
    <source>
        <dbReference type="ARBA" id="ARBA00022784"/>
    </source>
</evidence>
<dbReference type="EMBL" id="JAMZMK010007547">
    <property type="protein sequence ID" value="KAI7744338.1"/>
    <property type="molecule type" value="Genomic_DNA"/>
</dbReference>
<evidence type="ECO:0000256" key="6">
    <source>
        <dbReference type="ARBA" id="ARBA00023008"/>
    </source>
</evidence>
<reference evidence="10" key="1">
    <citation type="submission" date="2022-06" db="EMBL/GenBank/DDBJ databases">
        <title>Uncovering the hologenomic basis of an extraordinary plant invasion.</title>
        <authorList>
            <person name="Bieker V.C."/>
            <person name="Martin M.D."/>
            <person name="Gilbert T."/>
            <person name="Hodgins K."/>
            <person name="Battlay P."/>
            <person name="Petersen B."/>
            <person name="Wilson J."/>
        </authorList>
    </citation>
    <scope>NUCLEOTIDE SEQUENCE</scope>
    <source>
        <strain evidence="10">AA19_3_7</strain>
        <tissue evidence="10">Leaf</tissue>
    </source>
</reference>
<organism evidence="10 11">
    <name type="scientific">Ambrosia artemisiifolia</name>
    <name type="common">Common ragweed</name>
    <dbReference type="NCBI Taxonomy" id="4212"/>
    <lineage>
        <taxon>Eukaryota</taxon>
        <taxon>Viridiplantae</taxon>
        <taxon>Streptophyta</taxon>
        <taxon>Embryophyta</taxon>
        <taxon>Tracheophyta</taxon>
        <taxon>Spermatophyta</taxon>
        <taxon>Magnoliopsida</taxon>
        <taxon>eudicotyledons</taxon>
        <taxon>Gunneridae</taxon>
        <taxon>Pentapetalae</taxon>
        <taxon>asterids</taxon>
        <taxon>campanulids</taxon>
        <taxon>Asterales</taxon>
        <taxon>Asteraceae</taxon>
        <taxon>Asteroideae</taxon>
        <taxon>Heliantheae alliance</taxon>
        <taxon>Heliantheae</taxon>
        <taxon>Ambrosia</taxon>
    </lineage>
</organism>
<comment type="similarity">
    <text evidence="2">Belongs to the tyrosinase family.</text>
</comment>
<evidence type="ECO:0000259" key="9">
    <source>
        <dbReference type="PROSITE" id="PS00498"/>
    </source>
</evidence>
<dbReference type="InterPro" id="IPR002227">
    <property type="entry name" value="Tyrosinase_Cu-bd"/>
</dbReference>
<evidence type="ECO:0000256" key="3">
    <source>
        <dbReference type="ARBA" id="ARBA00022723"/>
    </source>
</evidence>
<dbReference type="InterPro" id="IPR022740">
    <property type="entry name" value="Polyphenol_oxidase_C"/>
</dbReference>